<dbReference type="AlphaFoldDB" id="A0A450SLC4"/>
<dbReference type="EMBL" id="CAADEZ010000356">
    <property type="protein sequence ID" value="VFJ64419.1"/>
    <property type="molecule type" value="Genomic_DNA"/>
</dbReference>
<evidence type="ECO:0000313" key="1">
    <source>
        <dbReference type="EMBL" id="VFJ54414.1"/>
    </source>
</evidence>
<dbReference type="EMBL" id="CAADFA010000139">
    <property type="protein sequence ID" value="VFJ54414.1"/>
    <property type="molecule type" value="Genomic_DNA"/>
</dbReference>
<gene>
    <name evidence="2" type="ORF">BECKFM1743A_GA0114220_103563</name>
    <name evidence="3" type="ORF">BECKFM1743B_GA0114221_102013</name>
    <name evidence="1" type="ORF">BECKFM1743C_GA0114222_101392</name>
</gene>
<reference evidence="1" key="1">
    <citation type="submission" date="2019-02" db="EMBL/GenBank/DDBJ databases">
        <authorList>
            <person name="Gruber-Vodicka R. H."/>
            <person name="Seah K. B. B."/>
        </authorList>
    </citation>
    <scope>NUCLEOTIDE SEQUENCE</scope>
    <source>
        <strain evidence="2">BECK_BZ163</strain>
        <strain evidence="3">BECK_BZ164</strain>
        <strain evidence="1">BECK_BZ165</strain>
    </source>
</reference>
<sequence>MTVESIPIKTPIIRITEASVTLPEKGKERKRTRNSVPPQYTALELVDDCVEALCQQGCRSVLDKITVLERGEHIPETVAIGEAGRSAVLDELKSIMSVYGNVCRVK</sequence>
<protein>
    <submittedName>
        <fullName evidence="1">Uncharacterized protein</fullName>
    </submittedName>
</protein>
<proteinExistence type="predicted"/>
<evidence type="ECO:0000313" key="2">
    <source>
        <dbReference type="EMBL" id="VFJ64419.1"/>
    </source>
</evidence>
<accession>A0A450SLC4</accession>
<evidence type="ECO:0000313" key="3">
    <source>
        <dbReference type="EMBL" id="VFK11675.1"/>
    </source>
</evidence>
<dbReference type="EMBL" id="CAADFL010000201">
    <property type="protein sequence ID" value="VFK11675.1"/>
    <property type="molecule type" value="Genomic_DNA"/>
</dbReference>
<organism evidence="1">
    <name type="scientific">Candidatus Kentrum sp. FM</name>
    <dbReference type="NCBI Taxonomy" id="2126340"/>
    <lineage>
        <taxon>Bacteria</taxon>
        <taxon>Pseudomonadati</taxon>
        <taxon>Pseudomonadota</taxon>
        <taxon>Gammaproteobacteria</taxon>
        <taxon>Candidatus Kentrum</taxon>
    </lineage>
</organism>
<name>A0A450SLC4_9GAMM</name>